<evidence type="ECO:0000313" key="3">
    <source>
        <dbReference type="Proteomes" id="UP001523262"/>
    </source>
</evidence>
<evidence type="ECO:0008006" key="4">
    <source>
        <dbReference type="Google" id="ProtNLM"/>
    </source>
</evidence>
<accession>A0ABT0W6I8</accession>
<name>A0ABT0W6I8_9BACI</name>
<evidence type="ECO:0000313" key="2">
    <source>
        <dbReference type="EMBL" id="MCM2531936.1"/>
    </source>
</evidence>
<dbReference type="Gene3D" id="1.10.1660.10">
    <property type="match status" value="1"/>
</dbReference>
<keyword evidence="3" id="KW-1185">Reference proteome</keyword>
<dbReference type="Proteomes" id="UP001523262">
    <property type="component" value="Unassembled WGS sequence"/>
</dbReference>
<proteinExistence type="predicted"/>
<dbReference type="EMBL" id="JAMQCR010000001">
    <property type="protein sequence ID" value="MCM2531936.1"/>
    <property type="molecule type" value="Genomic_DNA"/>
</dbReference>
<feature type="coiled-coil region" evidence="1">
    <location>
        <begin position="145"/>
        <end position="199"/>
    </location>
</feature>
<gene>
    <name evidence="2" type="ORF">NDK43_05455</name>
</gene>
<organism evidence="2 3">
    <name type="scientific">Neobacillus pocheonensis</name>
    <dbReference type="NCBI Taxonomy" id="363869"/>
    <lineage>
        <taxon>Bacteria</taxon>
        <taxon>Bacillati</taxon>
        <taxon>Bacillota</taxon>
        <taxon>Bacilli</taxon>
        <taxon>Bacillales</taxon>
        <taxon>Bacillaceae</taxon>
        <taxon>Neobacillus</taxon>
    </lineage>
</organism>
<keyword evidence="1" id="KW-0175">Coiled coil</keyword>
<evidence type="ECO:0000256" key="1">
    <source>
        <dbReference type="SAM" id="Coils"/>
    </source>
</evidence>
<reference evidence="2 3" key="1">
    <citation type="submission" date="2022-06" db="EMBL/GenBank/DDBJ databases">
        <authorList>
            <person name="Jeon C.O."/>
        </authorList>
    </citation>
    <scope>NUCLEOTIDE SEQUENCE [LARGE SCALE GENOMIC DNA]</scope>
    <source>
        <strain evidence="2 3">KCTC 13943</strain>
    </source>
</reference>
<sequence>MKTMEQNERAYWTKDVADRLQIGHSTLRKYCLCLEEHGYHFTKGQRGSRAFLESDIEVLAKMRDVLNETGTTLEKAVTVALEERENEPLHVAMPPEQPSNEQENWRLHIATSFQMAQQLLEQQKEELLKIVSEKIHEELRETWRQQELRAIEREEERERRTIEREKELVIKRDEQLMELIRAKQELKQAQLEEATTKVEPKKGFFRFFSRR</sequence>
<comment type="caution">
    <text evidence="2">The sequence shown here is derived from an EMBL/GenBank/DDBJ whole genome shotgun (WGS) entry which is preliminary data.</text>
</comment>
<protein>
    <recommendedName>
        <fullName evidence="4">DUF3967 domain-containing protein</fullName>
    </recommendedName>
</protein>